<sequence length="144" mass="15521">VQGSLVEALQGLFMKAIQRKIKPFKRLIIETTGLADPAPVLFTLREEGFIAQRYRFDGTVTVVDAGHIEQQLAAQYEAVKQVALADLLVVSQGDLVDGEQLARVEAQLAALNPAAPIQQVTNGELSPAVLEKLGPYNEAAGRDV</sequence>
<feature type="domain" description="CobW/HypB/UreG nucleotide-binding" evidence="1">
    <location>
        <begin position="14"/>
        <end position="117"/>
    </location>
</feature>
<dbReference type="SUPFAM" id="SSF52540">
    <property type="entry name" value="P-loop containing nucleoside triphosphate hydrolases"/>
    <property type="match status" value="1"/>
</dbReference>
<dbReference type="Pfam" id="PF02492">
    <property type="entry name" value="cobW"/>
    <property type="match status" value="1"/>
</dbReference>
<evidence type="ECO:0000313" key="3">
    <source>
        <dbReference type="Proteomes" id="UP000289132"/>
    </source>
</evidence>
<accession>A0ABY0EW23</accession>
<dbReference type="Proteomes" id="UP000289132">
    <property type="component" value="Unassembled WGS sequence"/>
</dbReference>
<reference evidence="2 3" key="1">
    <citation type="submission" date="2017-10" db="EMBL/GenBank/DDBJ databases">
        <title>Genomics of the genus Arcobacter.</title>
        <authorList>
            <person name="Perez-Cataluna A."/>
            <person name="Figueras M.J."/>
        </authorList>
    </citation>
    <scope>NUCLEOTIDE SEQUENCE [LARGE SCALE GENOMIC DNA]</scope>
    <source>
        <strain evidence="2 3">LMG 25534</strain>
    </source>
</reference>
<feature type="non-terminal residue" evidence="2">
    <location>
        <position position="1"/>
    </location>
</feature>
<dbReference type="PANTHER" id="PTHR13748:SF62">
    <property type="entry name" value="COBW DOMAIN-CONTAINING PROTEIN"/>
    <property type="match status" value="1"/>
</dbReference>
<dbReference type="Gene3D" id="3.40.50.300">
    <property type="entry name" value="P-loop containing nucleotide triphosphate hydrolases"/>
    <property type="match status" value="1"/>
</dbReference>
<evidence type="ECO:0000313" key="2">
    <source>
        <dbReference type="EMBL" id="RXJ83411.1"/>
    </source>
</evidence>
<proteinExistence type="predicted"/>
<gene>
    <name evidence="2" type="ORF">CRU87_11030</name>
</gene>
<dbReference type="EMBL" id="PDKD01000254">
    <property type="protein sequence ID" value="RXJ83411.1"/>
    <property type="molecule type" value="Genomic_DNA"/>
</dbReference>
<dbReference type="InterPro" id="IPR003495">
    <property type="entry name" value="CobW/HypB/UreG_nucleotide-bd"/>
</dbReference>
<name>A0ABY0EW23_9BACT</name>
<dbReference type="InterPro" id="IPR027417">
    <property type="entry name" value="P-loop_NTPase"/>
</dbReference>
<dbReference type="InterPro" id="IPR051316">
    <property type="entry name" value="Zinc-reg_GTPase_activator"/>
</dbReference>
<comment type="caution">
    <text evidence="2">The sequence shown here is derived from an EMBL/GenBank/DDBJ whole genome shotgun (WGS) entry which is preliminary data.</text>
</comment>
<protein>
    <submittedName>
        <fullName evidence="2">Cobalamin biosynthesis protein CobW</fullName>
    </submittedName>
</protein>
<organism evidence="2 3">
    <name type="scientific">Aliarcobacter trophiarum LMG 25534</name>
    <dbReference type="NCBI Taxonomy" id="1032241"/>
    <lineage>
        <taxon>Bacteria</taxon>
        <taxon>Pseudomonadati</taxon>
        <taxon>Campylobacterota</taxon>
        <taxon>Epsilonproteobacteria</taxon>
        <taxon>Campylobacterales</taxon>
        <taxon>Arcobacteraceae</taxon>
        <taxon>Aliarcobacter</taxon>
    </lineage>
</organism>
<evidence type="ECO:0000259" key="1">
    <source>
        <dbReference type="Pfam" id="PF02492"/>
    </source>
</evidence>
<dbReference type="PANTHER" id="PTHR13748">
    <property type="entry name" value="COBW-RELATED"/>
    <property type="match status" value="1"/>
</dbReference>
<feature type="non-terminal residue" evidence="2">
    <location>
        <position position="144"/>
    </location>
</feature>
<keyword evidence="3" id="KW-1185">Reference proteome</keyword>